<dbReference type="InterPro" id="IPR036179">
    <property type="entry name" value="Ig-like_dom_sf"/>
</dbReference>
<dbReference type="Gene3D" id="2.60.40.10">
    <property type="entry name" value="Immunoglobulins"/>
    <property type="match status" value="2"/>
</dbReference>
<dbReference type="PANTHER" id="PTHR11640:SF31">
    <property type="entry name" value="IRREGULAR CHIASM C-ROUGHEST PROTEIN-RELATED"/>
    <property type="match status" value="1"/>
</dbReference>
<dbReference type="InterPro" id="IPR013783">
    <property type="entry name" value="Ig-like_fold"/>
</dbReference>
<keyword evidence="4" id="KW-0325">Glycoprotein</keyword>
<keyword evidence="2 7" id="KW-0472">Membrane</keyword>
<keyword evidence="7" id="KW-1133">Transmembrane helix</keyword>
<evidence type="ECO:0000256" key="3">
    <source>
        <dbReference type="ARBA" id="ARBA00023157"/>
    </source>
</evidence>
<feature type="transmembrane region" description="Helical" evidence="7">
    <location>
        <begin position="352"/>
        <end position="373"/>
    </location>
</feature>
<accession>A0AAE1CNJ1</accession>
<dbReference type="PROSITE" id="PS50835">
    <property type="entry name" value="IG_LIKE"/>
    <property type="match status" value="1"/>
</dbReference>
<reference evidence="9" key="1">
    <citation type="journal article" date="2023" name="G3 (Bethesda)">
        <title>A reference genome for the long-term kleptoplast-retaining sea slug Elysia crispata morphotype clarki.</title>
        <authorList>
            <person name="Eastman K.E."/>
            <person name="Pendleton A.L."/>
            <person name="Shaikh M.A."/>
            <person name="Suttiyut T."/>
            <person name="Ogas R."/>
            <person name="Tomko P."/>
            <person name="Gavelis G."/>
            <person name="Widhalm J.R."/>
            <person name="Wisecaver J.H."/>
        </authorList>
    </citation>
    <scope>NUCLEOTIDE SEQUENCE</scope>
    <source>
        <strain evidence="9">ECLA1</strain>
    </source>
</reference>
<dbReference type="GO" id="GO:0050839">
    <property type="term" value="F:cell adhesion molecule binding"/>
    <property type="evidence" value="ECO:0007669"/>
    <property type="project" value="TreeGrafter"/>
</dbReference>
<evidence type="ECO:0000259" key="8">
    <source>
        <dbReference type="PROSITE" id="PS50835"/>
    </source>
</evidence>
<comment type="caution">
    <text evidence="9">The sequence shown here is derived from an EMBL/GenBank/DDBJ whole genome shotgun (WGS) entry which is preliminary data.</text>
</comment>
<evidence type="ECO:0000256" key="1">
    <source>
        <dbReference type="ARBA" id="ARBA00004479"/>
    </source>
</evidence>
<evidence type="ECO:0000313" key="9">
    <source>
        <dbReference type="EMBL" id="KAK3721885.1"/>
    </source>
</evidence>
<keyword evidence="3" id="KW-1015">Disulfide bond</keyword>
<keyword evidence="5" id="KW-0393">Immunoglobulin domain</keyword>
<dbReference type="GO" id="GO:0098609">
    <property type="term" value="P:cell-cell adhesion"/>
    <property type="evidence" value="ECO:0007669"/>
    <property type="project" value="TreeGrafter"/>
</dbReference>
<feature type="region of interest" description="Disordered" evidence="6">
    <location>
        <begin position="1"/>
        <end position="23"/>
    </location>
</feature>
<proteinExistence type="predicted"/>
<evidence type="ECO:0000256" key="4">
    <source>
        <dbReference type="ARBA" id="ARBA00023180"/>
    </source>
</evidence>
<dbReference type="PANTHER" id="PTHR11640">
    <property type="entry name" value="NEPHRIN"/>
    <property type="match status" value="1"/>
</dbReference>
<evidence type="ECO:0000256" key="7">
    <source>
        <dbReference type="SAM" id="Phobius"/>
    </source>
</evidence>
<dbReference type="GO" id="GO:0005911">
    <property type="term" value="C:cell-cell junction"/>
    <property type="evidence" value="ECO:0007669"/>
    <property type="project" value="TreeGrafter"/>
</dbReference>
<feature type="domain" description="Ig-like" evidence="8">
    <location>
        <begin position="140"/>
        <end position="224"/>
    </location>
</feature>
<dbReference type="GO" id="GO:0005886">
    <property type="term" value="C:plasma membrane"/>
    <property type="evidence" value="ECO:0007669"/>
    <property type="project" value="TreeGrafter"/>
</dbReference>
<dbReference type="AlphaFoldDB" id="A0AAE1CNJ1"/>
<evidence type="ECO:0000256" key="2">
    <source>
        <dbReference type="ARBA" id="ARBA00023136"/>
    </source>
</evidence>
<keyword evidence="10" id="KW-1185">Reference proteome</keyword>
<dbReference type="InterPro" id="IPR007110">
    <property type="entry name" value="Ig-like_dom"/>
</dbReference>
<dbReference type="InterPro" id="IPR051275">
    <property type="entry name" value="Cell_adhesion_signaling"/>
</dbReference>
<evidence type="ECO:0000256" key="6">
    <source>
        <dbReference type="SAM" id="MobiDB-lite"/>
    </source>
</evidence>
<dbReference type="Proteomes" id="UP001283361">
    <property type="component" value="Unassembled WGS sequence"/>
</dbReference>
<dbReference type="EMBL" id="JAWDGP010007385">
    <property type="protein sequence ID" value="KAK3721885.1"/>
    <property type="molecule type" value="Genomic_DNA"/>
</dbReference>
<evidence type="ECO:0000256" key="5">
    <source>
        <dbReference type="ARBA" id="ARBA00023319"/>
    </source>
</evidence>
<organism evidence="9 10">
    <name type="scientific">Elysia crispata</name>
    <name type="common">lettuce slug</name>
    <dbReference type="NCBI Taxonomy" id="231223"/>
    <lineage>
        <taxon>Eukaryota</taxon>
        <taxon>Metazoa</taxon>
        <taxon>Spiralia</taxon>
        <taxon>Lophotrochozoa</taxon>
        <taxon>Mollusca</taxon>
        <taxon>Gastropoda</taxon>
        <taxon>Heterobranchia</taxon>
        <taxon>Euthyneura</taxon>
        <taxon>Panpulmonata</taxon>
        <taxon>Sacoglossa</taxon>
        <taxon>Placobranchoidea</taxon>
        <taxon>Plakobranchidae</taxon>
        <taxon>Elysia</taxon>
    </lineage>
</organism>
<sequence length="546" mass="60510">MNGVATHDKKTNITYRKPPPASPEMTVDVYHHDQDKGCSQTTKLFEKLLRPLDKCHHLFDDRFYTSIPLDNYSEDLLVEELTDKVAEMEPAPKRKSPLSVAAVERLVPQSHSIMLVKDDRNCRRSEMSELSKIEMLHDVPQVIFTLDPAQTTFSKGDNLELKCSGQGNPDPTLNLTTQETSEDLSYVQTTELSHTLTLGCMDTGVYVCSGQNSQGTNRTEISIGVRCPQQLSPLFNSKPQVDAVIRETAKFGIEIYGFPEPSTLTLQKTDDDTDLMSSPRHSVQYTAGVAPFGVVNVTISDVVEADYTNYTLTVDNGVGNALNYTFYLNEVDASAHVESVVNKEDSLNISSIVIGVIAVVIIACLIVVIIFLLKKIQGLKKERLDSQYKVSLESKPQSHQNDDYLVPFEMSTITTPVSASVLPRQGQPRQYETVDDIPAATPASAKFTPGTAQYETIQDMAAISRTYDSTSRQEVDPVNVYQDLEPNHLTSGDLVLSGPYSNVPGQHGEKLKIPAINYANVDMPCLKGNYQNKKVTKQAYQNVEMK</sequence>
<dbReference type="SUPFAM" id="SSF48726">
    <property type="entry name" value="Immunoglobulin"/>
    <property type="match status" value="1"/>
</dbReference>
<gene>
    <name evidence="9" type="ORF">RRG08_057488</name>
</gene>
<comment type="subcellular location">
    <subcellularLocation>
        <location evidence="1">Membrane</location>
        <topology evidence="1">Single-pass type I membrane protein</topology>
    </subcellularLocation>
</comment>
<protein>
    <recommendedName>
        <fullName evidence="8">Ig-like domain-containing protein</fullName>
    </recommendedName>
</protein>
<keyword evidence="7" id="KW-0812">Transmembrane</keyword>
<feature type="compositionally biased region" description="Basic and acidic residues" evidence="6">
    <location>
        <begin position="1"/>
        <end position="11"/>
    </location>
</feature>
<evidence type="ECO:0000313" key="10">
    <source>
        <dbReference type="Proteomes" id="UP001283361"/>
    </source>
</evidence>
<name>A0AAE1CNJ1_9GAST</name>